<dbReference type="PROSITE" id="PS50850">
    <property type="entry name" value="MFS"/>
    <property type="match status" value="1"/>
</dbReference>
<protein>
    <submittedName>
        <fullName evidence="6">Oxalate:formate antiporter</fullName>
    </submittedName>
</protein>
<evidence type="ECO:0000256" key="4">
    <source>
        <dbReference type="SAM" id="Phobius"/>
    </source>
</evidence>
<dbReference type="SUPFAM" id="SSF103473">
    <property type="entry name" value="MFS general substrate transporter"/>
    <property type="match status" value="1"/>
</dbReference>
<feature type="transmembrane region" description="Helical" evidence="4">
    <location>
        <begin position="165"/>
        <end position="188"/>
    </location>
</feature>
<evidence type="ECO:0000256" key="2">
    <source>
        <dbReference type="ARBA" id="ARBA00022989"/>
    </source>
</evidence>
<evidence type="ECO:0000256" key="3">
    <source>
        <dbReference type="ARBA" id="ARBA00023136"/>
    </source>
</evidence>
<dbReference type="EMBL" id="PFMR01000102">
    <property type="protein sequence ID" value="PIZ17609.1"/>
    <property type="molecule type" value="Genomic_DNA"/>
</dbReference>
<accession>A0A2M7SDP3</accession>
<evidence type="ECO:0000256" key="1">
    <source>
        <dbReference type="ARBA" id="ARBA00022692"/>
    </source>
</evidence>
<reference evidence="7" key="1">
    <citation type="submission" date="2017-09" db="EMBL/GenBank/DDBJ databases">
        <title>Depth-based differentiation of microbial function through sediment-hosted aquifers and enrichment of novel symbionts in the deep terrestrial subsurface.</title>
        <authorList>
            <person name="Probst A.J."/>
            <person name="Ladd B."/>
            <person name="Jarett J.K."/>
            <person name="Geller-Mcgrath D.E."/>
            <person name="Sieber C.M.K."/>
            <person name="Emerson J.B."/>
            <person name="Anantharaman K."/>
            <person name="Thomas B.C."/>
            <person name="Malmstrom R."/>
            <person name="Stieglmeier M."/>
            <person name="Klingl A."/>
            <person name="Woyke T."/>
            <person name="Ryan C.M."/>
            <person name="Banfield J.F."/>
        </authorList>
    </citation>
    <scope>NUCLEOTIDE SEQUENCE [LARGE SCALE GENOMIC DNA]</scope>
</reference>
<dbReference type="InterPro" id="IPR050327">
    <property type="entry name" value="Proton-linked_MCT"/>
</dbReference>
<dbReference type="CDD" id="cd17353">
    <property type="entry name" value="MFS_OFA_like"/>
    <property type="match status" value="1"/>
</dbReference>
<feature type="transmembrane region" description="Helical" evidence="4">
    <location>
        <begin position="291"/>
        <end position="308"/>
    </location>
</feature>
<evidence type="ECO:0000313" key="7">
    <source>
        <dbReference type="Proteomes" id="UP000229307"/>
    </source>
</evidence>
<feature type="transmembrane region" description="Helical" evidence="4">
    <location>
        <begin position="134"/>
        <end position="153"/>
    </location>
</feature>
<dbReference type="PANTHER" id="PTHR11360:SF304">
    <property type="entry name" value="MFS DOMAIN-CONTAINING PROTEIN"/>
    <property type="match status" value="1"/>
</dbReference>
<feature type="domain" description="Major facilitator superfamily (MFS) profile" evidence="5">
    <location>
        <begin position="10"/>
        <end position="410"/>
    </location>
</feature>
<dbReference type="GO" id="GO:0022857">
    <property type="term" value="F:transmembrane transporter activity"/>
    <property type="evidence" value="ECO:0007669"/>
    <property type="project" value="InterPro"/>
</dbReference>
<dbReference type="InterPro" id="IPR020846">
    <property type="entry name" value="MFS_dom"/>
</dbReference>
<feature type="transmembrane region" description="Helical" evidence="4">
    <location>
        <begin position="258"/>
        <end position="279"/>
    </location>
</feature>
<organism evidence="6 7">
    <name type="scientific">Candidatus Desantisbacteria bacterium CG_4_10_14_0_8_um_filter_48_22</name>
    <dbReference type="NCBI Taxonomy" id="1974543"/>
    <lineage>
        <taxon>Bacteria</taxon>
        <taxon>Candidatus Desantisiibacteriota</taxon>
    </lineage>
</organism>
<feature type="transmembrane region" description="Helical" evidence="4">
    <location>
        <begin position="74"/>
        <end position="96"/>
    </location>
</feature>
<keyword evidence="3 4" id="KW-0472">Membrane</keyword>
<keyword evidence="2 4" id="KW-1133">Transmembrane helix</keyword>
<dbReference type="AlphaFoldDB" id="A0A2M7SDP3"/>
<feature type="transmembrane region" description="Helical" evidence="4">
    <location>
        <begin position="314"/>
        <end position="334"/>
    </location>
</feature>
<name>A0A2M7SDP3_9BACT</name>
<dbReference type="Proteomes" id="UP000229307">
    <property type="component" value="Unassembled WGS sequence"/>
</dbReference>
<dbReference type="Pfam" id="PF07690">
    <property type="entry name" value="MFS_1"/>
    <property type="match status" value="1"/>
</dbReference>
<keyword evidence="1 4" id="KW-0812">Transmembrane</keyword>
<evidence type="ECO:0000313" key="6">
    <source>
        <dbReference type="EMBL" id="PIZ17609.1"/>
    </source>
</evidence>
<proteinExistence type="predicted"/>
<feature type="transmembrane region" description="Helical" evidence="4">
    <location>
        <begin position="102"/>
        <end position="122"/>
    </location>
</feature>
<feature type="transmembrane region" description="Helical" evidence="4">
    <location>
        <begin position="386"/>
        <end position="405"/>
    </location>
</feature>
<comment type="caution">
    <text evidence="6">The sequence shown here is derived from an EMBL/GenBank/DDBJ whole genome shotgun (WGS) entry which is preliminary data.</text>
</comment>
<dbReference type="PANTHER" id="PTHR11360">
    <property type="entry name" value="MONOCARBOXYLATE TRANSPORTER"/>
    <property type="match status" value="1"/>
</dbReference>
<gene>
    <name evidence="6" type="ORF">COY52_03810</name>
</gene>
<evidence type="ECO:0000259" key="5">
    <source>
        <dbReference type="PROSITE" id="PS50850"/>
    </source>
</evidence>
<sequence length="415" mass="43692">MDETKPVKNIGWRVALAGMGINLAFGVLYTWSVISKAIPAEWGWKEVDKSWPYSVACLVFALMTVPGGRLQDKIGARIVATVGGIFVGIGMILASFSTSPVMYIISFGIIAGAGIGFGYASATPPALKWFSAKKTGLISGIVVSGFGLASAYASPLSTWLIGSYGVQRTMLILGVIFLVAVVGIAQLLKEPPKGYQPQDAAVRSATAAAPVQIRECKSGEMLGTGQFYLIWFMYACGAGAGLMIIGKLAAIAKMQAHLNLGFVLVIVLACGNGAGRILAGMISDKIGCRKTLFICLVFQALLMMLLSKVSDTNILGNMIVLSIISALIGANYGANLSLFPSHTKSCYGLKNFGSNYGFVFTAWGVGGFLLSLLAGRMYDLTGSFVIAYYVASGLLVAAAIGTFFMKPPVLKTDKA</sequence>
<dbReference type="InterPro" id="IPR036259">
    <property type="entry name" value="MFS_trans_sf"/>
</dbReference>
<feature type="transmembrane region" description="Helical" evidence="4">
    <location>
        <begin position="227"/>
        <end position="252"/>
    </location>
</feature>
<feature type="transmembrane region" description="Helical" evidence="4">
    <location>
        <begin position="12"/>
        <end position="31"/>
    </location>
</feature>
<feature type="transmembrane region" description="Helical" evidence="4">
    <location>
        <begin position="355"/>
        <end position="374"/>
    </location>
</feature>
<dbReference type="Gene3D" id="1.20.1250.20">
    <property type="entry name" value="MFS general substrate transporter like domains"/>
    <property type="match status" value="2"/>
</dbReference>
<dbReference type="InterPro" id="IPR011701">
    <property type="entry name" value="MFS"/>
</dbReference>